<dbReference type="Gene3D" id="2.30.110.10">
    <property type="entry name" value="Electron Transport, Fmn-binding Protein, Chain A"/>
    <property type="match status" value="1"/>
</dbReference>
<dbReference type="InterPro" id="IPR012349">
    <property type="entry name" value="Split_barrel_FMN-bd"/>
</dbReference>
<protein>
    <submittedName>
        <fullName evidence="1">Transcriptional regulator</fullName>
    </submittedName>
</protein>
<dbReference type="InterPro" id="IPR007396">
    <property type="entry name" value="TR_PAI2-type"/>
</dbReference>
<gene>
    <name evidence="1" type="ORF">HNR40_004820</name>
</gene>
<dbReference type="SUPFAM" id="SSF50475">
    <property type="entry name" value="FMN-binding split barrel"/>
    <property type="match status" value="1"/>
</dbReference>
<proteinExistence type="predicted"/>
<sequence length="202" mass="22644">MRHNPDYLLDDHTRIRALIRENPWATLVSDGLTASHLPVLLEDGPGLSVVSHLGRPDDELHQLGEREALLIVAGPNGYISPGWYGAGPAVPTWNYLAVHLYGRPEVLSPEETYQVLVDTVDRFEHVLPAPYQMDESYARRIAPGVAGFRLRAERVEGKAKLSQDKSPQIAHNIIRALDTDPTYANPALAREMREVWTPEENR</sequence>
<dbReference type="AlphaFoldDB" id="A0A7W8A4G3"/>
<dbReference type="Pfam" id="PF04299">
    <property type="entry name" value="FMN_bind_2"/>
    <property type="match status" value="1"/>
</dbReference>
<reference evidence="1 2" key="1">
    <citation type="submission" date="2020-08" db="EMBL/GenBank/DDBJ databases">
        <title>Genomic Encyclopedia of Type Strains, Phase IV (KMG-IV): sequencing the most valuable type-strain genomes for metagenomic binning, comparative biology and taxonomic classification.</title>
        <authorList>
            <person name="Goeker M."/>
        </authorList>
    </citation>
    <scope>NUCLEOTIDE SEQUENCE [LARGE SCALE GENOMIC DNA]</scope>
    <source>
        <strain evidence="1 2">DSM 45385</strain>
    </source>
</reference>
<dbReference type="PANTHER" id="PTHR35802">
    <property type="entry name" value="PROTEASE SYNTHASE AND SPORULATION PROTEIN PAI 2"/>
    <property type="match status" value="1"/>
</dbReference>
<keyword evidence="2" id="KW-1185">Reference proteome</keyword>
<comment type="caution">
    <text evidence="1">The sequence shown here is derived from an EMBL/GenBank/DDBJ whole genome shotgun (WGS) entry which is preliminary data.</text>
</comment>
<organism evidence="1 2">
    <name type="scientific">Nonomuraea endophytica</name>
    <dbReference type="NCBI Taxonomy" id="714136"/>
    <lineage>
        <taxon>Bacteria</taxon>
        <taxon>Bacillati</taxon>
        <taxon>Actinomycetota</taxon>
        <taxon>Actinomycetes</taxon>
        <taxon>Streptosporangiales</taxon>
        <taxon>Streptosporangiaceae</taxon>
        <taxon>Nonomuraea</taxon>
    </lineage>
</organism>
<dbReference type="PIRSF" id="PIRSF010372">
    <property type="entry name" value="PaiB"/>
    <property type="match status" value="1"/>
</dbReference>
<evidence type="ECO:0000313" key="1">
    <source>
        <dbReference type="EMBL" id="MBB5079334.1"/>
    </source>
</evidence>
<name>A0A7W8A4G3_9ACTN</name>
<dbReference type="Proteomes" id="UP000568380">
    <property type="component" value="Unassembled WGS sequence"/>
</dbReference>
<accession>A0A7W8A4G3</accession>
<evidence type="ECO:0000313" key="2">
    <source>
        <dbReference type="Proteomes" id="UP000568380"/>
    </source>
</evidence>
<dbReference type="PANTHER" id="PTHR35802:SF1">
    <property type="entry name" value="PROTEASE SYNTHASE AND SPORULATION PROTEIN PAI 2"/>
    <property type="match status" value="1"/>
</dbReference>
<dbReference type="EMBL" id="JACHIN010000006">
    <property type="protein sequence ID" value="MBB5079334.1"/>
    <property type="molecule type" value="Genomic_DNA"/>
</dbReference>
<dbReference type="RefSeq" id="WP_184964861.1">
    <property type="nucleotide sequence ID" value="NZ_JACHIN010000006.1"/>
</dbReference>